<dbReference type="InterPro" id="IPR055411">
    <property type="entry name" value="LRR_FXL15/At3g58940/PEG3-like"/>
</dbReference>
<reference evidence="2" key="1">
    <citation type="submission" date="2023-03" db="EMBL/GenBank/DDBJ databases">
        <authorList>
            <person name="Julca I."/>
        </authorList>
    </citation>
    <scope>NUCLEOTIDE SEQUENCE</scope>
</reference>
<dbReference type="InterPro" id="IPR050232">
    <property type="entry name" value="FBL13/AtMIF1-like"/>
</dbReference>
<accession>A0AAV1C010</accession>
<dbReference type="Pfam" id="PF00646">
    <property type="entry name" value="F-box"/>
    <property type="match status" value="1"/>
</dbReference>
<dbReference type="InterPro" id="IPR036047">
    <property type="entry name" value="F-box-like_dom_sf"/>
</dbReference>
<dbReference type="InterPro" id="IPR053781">
    <property type="entry name" value="F-box_AtFBL13-like"/>
</dbReference>
<dbReference type="InterPro" id="IPR001810">
    <property type="entry name" value="F-box_dom"/>
</dbReference>
<dbReference type="EMBL" id="OX459118">
    <property type="protein sequence ID" value="CAI9088458.1"/>
    <property type="molecule type" value="Genomic_DNA"/>
</dbReference>
<evidence type="ECO:0000313" key="3">
    <source>
        <dbReference type="Proteomes" id="UP001161247"/>
    </source>
</evidence>
<evidence type="ECO:0000313" key="2">
    <source>
        <dbReference type="EMBL" id="CAI9088458.1"/>
    </source>
</evidence>
<dbReference type="CDD" id="cd22160">
    <property type="entry name" value="F-box_AtFBL13-like"/>
    <property type="match status" value="1"/>
</dbReference>
<dbReference type="PANTHER" id="PTHR31900:SF30">
    <property type="entry name" value="SUPERFAMILY PROTEIN, PUTATIVE-RELATED"/>
    <property type="match status" value="1"/>
</dbReference>
<dbReference type="Pfam" id="PF24758">
    <property type="entry name" value="LRR_At5g56370"/>
    <property type="match status" value="1"/>
</dbReference>
<dbReference type="PROSITE" id="PS50181">
    <property type="entry name" value="FBOX"/>
    <property type="match status" value="1"/>
</dbReference>
<dbReference type="AlphaFoldDB" id="A0AAV1C010"/>
<name>A0AAV1C010_OLDCO</name>
<dbReference type="InterPro" id="IPR032675">
    <property type="entry name" value="LRR_dom_sf"/>
</dbReference>
<dbReference type="PANTHER" id="PTHR31900">
    <property type="entry name" value="F-BOX/RNI SUPERFAMILY PROTEIN-RELATED"/>
    <property type="match status" value="1"/>
</dbReference>
<dbReference type="SUPFAM" id="SSF81383">
    <property type="entry name" value="F-box domain"/>
    <property type="match status" value="1"/>
</dbReference>
<dbReference type="Proteomes" id="UP001161247">
    <property type="component" value="Chromosome 1"/>
</dbReference>
<gene>
    <name evidence="2" type="ORF">OLC1_LOCUS1034</name>
</gene>
<dbReference type="Gene3D" id="3.80.10.10">
    <property type="entry name" value="Ribonuclease Inhibitor"/>
    <property type="match status" value="1"/>
</dbReference>
<protein>
    <submittedName>
        <fullName evidence="2">OLC1v1022791C1</fullName>
    </submittedName>
</protein>
<sequence length="511" mass="58175">MGICTDRLSALPDELLCDIKSRLPFKEAVSTALLSKRWRFLPLDLLNLVFNETDFAPASGPSASSKKQRRAFLKFVLCWIKRSSKDDEEEAKNKHNSSSKERKLSLTFPRPEEHFTLVKCVLERVINKKLDVVDIDFSNPSWDEDDFENCRPDTLMHIPRIRGAPFKDVQYLKLSSCDVPVISMHSDSGFLRLKSVTLEWLTLEMGSEILTDFLGMCPVLESLFLRRCTLEEYVKIESESLKSLIMEKCCSDDNETSPVVDIDTPELNVLKYHSGVLVIFSFKSSRINPDLEASLDFGLQKQYDFAQVYAHKLWLGLNELNVVKTLTVCTYVLQAISHGEEEPMELNLTYPLKLNHLILKASLIEEELYGITFFLQNCPDLEVLTIDLNSITPNVVFPDYEPPFEYEDHPFVIKNPTKFDTMEYSCVTNKLKRVVVEGFKGEGNELHALNYFLKYGKVLEAVQINISTESGEDGTSLEEIYMRNAESLFNSEKGCPYVQILISSSSSPVAA</sequence>
<dbReference type="SUPFAM" id="SSF52047">
    <property type="entry name" value="RNI-like"/>
    <property type="match status" value="1"/>
</dbReference>
<feature type="domain" description="F-box" evidence="1">
    <location>
        <begin position="5"/>
        <end position="53"/>
    </location>
</feature>
<dbReference type="Pfam" id="PF08387">
    <property type="entry name" value="FBD"/>
    <property type="match status" value="1"/>
</dbReference>
<proteinExistence type="predicted"/>
<evidence type="ECO:0000259" key="1">
    <source>
        <dbReference type="PROSITE" id="PS50181"/>
    </source>
</evidence>
<dbReference type="InterPro" id="IPR006566">
    <property type="entry name" value="FBD"/>
</dbReference>
<dbReference type="Gene3D" id="1.20.1280.50">
    <property type="match status" value="1"/>
</dbReference>
<organism evidence="2 3">
    <name type="scientific">Oldenlandia corymbosa var. corymbosa</name>
    <dbReference type="NCBI Taxonomy" id="529605"/>
    <lineage>
        <taxon>Eukaryota</taxon>
        <taxon>Viridiplantae</taxon>
        <taxon>Streptophyta</taxon>
        <taxon>Embryophyta</taxon>
        <taxon>Tracheophyta</taxon>
        <taxon>Spermatophyta</taxon>
        <taxon>Magnoliopsida</taxon>
        <taxon>eudicotyledons</taxon>
        <taxon>Gunneridae</taxon>
        <taxon>Pentapetalae</taxon>
        <taxon>asterids</taxon>
        <taxon>lamiids</taxon>
        <taxon>Gentianales</taxon>
        <taxon>Rubiaceae</taxon>
        <taxon>Rubioideae</taxon>
        <taxon>Spermacoceae</taxon>
        <taxon>Hedyotis-Oldenlandia complex</taxon>
        <taxon>Oldenlandia</taxon>
    </lineage>
</organism>
<keyword evidence="3" id="KW-1185">Reference proteome</keyword>